<proteinExistence type="predicted"/>
<gene>
    <name evidence="1" type="ORF">C1H46_025620</name>
</gene>
<name>A0A540LQT3_MALBA</name>
<sequence>MADKLEREDHGFDFSLEDSWVWLCQHERKGTEGVERMETNRLIDWREMGATSLVPRFIGFYAILKRGMNREREIQNGKHACVRCLGFRGYAQSR</sequence>
<protein>
    <submittedName>
        <fullName evidence="1">Uncharacterized protein</fullName>
    </submittedName>
</protein>
<dbReference type="EMBL" id="VIEB01000498">
    <property type="protein sequence ID" value="TQD88837.1"/>
    <property type="molecule type" value="Genomic_DNA"/>
</dbReference>
<accession>A0A540LQT3</accession>
<reference evidence="1 2" key="1">
    <citation type="journal article" date="2019" name="G3 (Bethesda)">
        <title>Sequencing of a Wild Apple (Malus baccata) Genome Unravels the Differences Between Cultivated and Wild Apple Species Regarding Disease Resistance and Cold Tolerance.</title>
        <authorList>
            <person name="Chen X."/>
        </authorList>
    </citation>
    <scope>NUCLEOTIDE SEQUENCE [LARGE SCALE GENOMIC DNA]</scope>
    <source>
        <strain evidence="2">cv. Shandingzi</strain>
        <tissue evidence="1">Leaves</tissue>
    </source>
</reference>
<evidence type="ECO:0000313" key="1">
    <source>
        <dbReference type="EMBL" id="TQD88837.1"/>
    </source>
</evidence>
<evidence type="ECO:0000313" key="2">
    <source>
        <dbReference type="Proteomes" id="UP000315295"/>
    </source>
</evidence>
<dbReference type="AlphaFoldDB" id="A0A540LQT3"/>
<keyword evidence="2" id="KW-1185">Reference proteome</keyword>
<comment type="caution">
    <text evidence="1">The sequence shown here is derived from an EMBL/GenBank/DDBJ whole genome shotgun (WGS) entry which is preliminary data.</text>
</comment>
<dbReference type="Proteomes" id="UP000315295">
    <property type="component" value="Unassembled WGS sequence"/>
</dbReference>
<organism evidence="1 2">
    <name type="scientific">Malus baccata</name>
    <name type="common">Siberian crab apple</name>
    <name type="synonym">Pyrus baccata</name>
    <dbReference type="NCBI Taxonomy" id="106549"/>
    <lineage>
        <taxon>Eukaryota</taxon>
        <taxon>Viridiplantae</taxon>
        <taxon>Streptophyta</taxon>
        <taxon>Embryophyta</taxon>
        <taxon>Tracheophyta</taxon>
        <taxon>Spermatophyta</taxon>
        <taxon>Magnoliopsida</taxon>
        <taxon>eudicotyledons</taxon>
        <taxon>Gunneridae</taxon>
        <taxon>Pentapetalae</taxon>
        <taxon>rosids</taxon>
        <taxon>fabids</taxon>
        <taxon>Rosales</taxon>
        <taxon>Rosaceae</taxon>
        <taxon>Amygdaloideae</taxon>
        <taxon>Maleae</taxon>
        <taxon>Malus</taxon>
    </lineage>
</organism>